<gene>
    <name evidence="1" type="ORF">UFOPK3889_00335</name>
</gene>
<dbReference type="AlphaFoldDB" id="A0A6J7LLT5"/>
<protein>
    <submittedName>
        <fullName evidence="1">Unannotated protein</fullName>
    </submittedName>
</protein>
<dbReference type="EMBL" id="CAFBNZ010000041">
    <property type="protein sequence ID" value="CAB4968495.1"/>
    <property type="molecule type" value="Genomic_DNA"/>
</dbReference>
<name>A0A6J7LLT5_9ZZZZ</name>
<evidence type="ECO:0000313" key="1">
    <source>
        <dbReference type="EMBL" id="CAB4968495.1"/>
    </source>
</evidence>
<sequence>MALAEVVKMQHEWSHGDGDGSLVSRQVAQSPASARRCPSRRVTYTGCLVAGGLVSATPTVRHSKKPSTAIRQRLCGRDSRNDGFSCAVSDLALIRG</sequence>
<accession>A0A6J7LLT5</accession>
<reference evidence="1" key="1">
    <citation type="submission" date="2020-05" db="EMBL/GenBank/DDBJ databases">
        <authorList>
            <person name="Chiriac C."/>
            <person name="Salcher M."/>
            <person name="Ghai R."/>
            <person name="Kavagutti S V."/>
        </authorList>
    </citation>
    <scope>NUCLEOTIDE SEQUENCE</scope>
</reference>
<proteinExistence type="predicted"/>
<organism evidence="1">
    <name type="scientific">freshwater metagenome</name>
    <dbReference type="NCBI Taxonomy" id="449393"/>
    <lineage>
        <taxon>unclassified sequences</taxon>
        <taxon>metagenomes</taxon>
        <taxon>ecological metagenomes</taxon>
    </lineage>
</organism>